<organism evidence="2 3">
    <name type="scientific">Ophiocordyceps sinensis</name>
    <dbReference type="NCBI Taxonomy" id="72228"/>
    <lineage>
        <taxon>Eukaryota</taxon>
        <taxon>Fungi</taxon>
        <taxon>Dikarya</taxon>
        <taxon>Ascomycota</taxon>
        <taxon>Pezizomycotina</taxon>
        <taxon>Sordariomycetes</taxon>
        <taxon>Hypocreomycetidae</taxon>
        <taxon>Hypocreales</taxon>
        <taxon>Ophiocordycipitaceae</taxon>
        <taxon>Ophiocordyceps</taxon>
    </lineage>
</organism>
<evidence type="ECO:0000313" key="2">
    <source>
        <dbReference type="EMBL" id="KAF4512627.1"/>
    </source>
</evidence>
<keyword evidence="3" id="KW-1185">Reference proteome</keyword>
<sequence length="311" mass="33004">MRRSLSLLAACLASFGLAAPLDQANEAAAPKIGDTDILNYALTLEYLERKFYSQGLKNFTEKDFIGAGFTKNFYTNLKIICQDEENHVKFLSAALGDKAIKEPSFAFPVKDAHSFVGLSAVLEGVGVSAYLGAAPAITNKDYLTAAGSILTVEARHASYIRAALKQKPFPAPYDTPLGFNQVFSLAAQFVTGFAKGTKFPFKPFPKLTAVPSSGDKFCAGKGTVTFKNALGGNKNDQVYAVFYSGLQTYYVPAKAYGKDYIASLPGADSATKGQAAPAGQTYVVLSTANGQNATVSDQNIIAGVGILEFSC</sequence>
<dbReference type="InterPro" id="IPR052965">
    <property type="entry name" value="Pigment-catalase-like"/>
</dbReference>
<dbReference type="EMBL" id="JAAVMX010000002">
    <property type="protein sequence ID" value="KAF4512627.1"/>
    <property type="molecule type" value="Genomic_DNA"/>
</dbReference>
<name>A0A8H4V956_9HYPO</name>
<evidence type="ECO:0000256" key="1">
    <source>
        <dbReference type="SAM" id="SignalP"/>
    </source>
</evidence>
<keyword evidence="1" id="KW-0732">Signal</keyword>
<reference evidence="2 3" key="1">
    <citation type="journal article" date="2020" name="Genome Biol. Evol.">
        <title>A new high-quality draft genome assembly of the Chinese cordyceps Ophiocordyceps sinensis.</title>
        <authorList>
            <person name="Shu R."/>
            <person name="Zhang J."/>
            <person name="Meng Q."/>
            <person name="Zhang H."/>
            <person name="Zhou G."/>
            <person name="Li M."/>
            <person name="Wu P."/>
            <person name="Zhao Y."/>
            <person name="Chen C."/>
            <person name="Qin Q."/>
        </authorList>
    </citation>
    <scope>NUCLEOTIDE SEQUENCE [LARGE SCALE GENOMIC DNA]</scope>
    <source>
        <strain evidence="2 3">IOZ07</strain>
    </source>
</reference>
<gene>
    <name evidence="2" type="ORF">G6O67_001742</name>
</gene>
<protein>
    <submittedName>
        <fullName evidence="2">Uncharacterized protein</fullName>
    </submittedName>
</protein>
<evidence type="ECO:0000313" key="3">
    <source>
        <dbReference type="Proteomes" id="UP000557566"/>
    </source>
</evidence>
<dbReference type="Proteomes" id="UP000557566">
    <property type="component" value="Unassembled WGS sequence"/>
</dbReference>
<dbReference type="PANTHER" id="PTHR31694">
    <property type="entry name" value="DESICCATION-LIKE PROTEIN"/>
    <property type="match status" value="1"/>
</dbReference>
<proteinExistence type="predicted"/>
<dbReference type="AlphaFoldDB" id="A0A8H4V956"/>
<dbReference type="OrthoDB" id="1001765at2759"/>
<feature type="chain" id="PRO_5034965095" evidence="1">
    <location>
        <begin position="19"/>
        <end position="311"/>
    </location>
</feature>
<dbReference type="Pfam" id="PF13668">
    <property type="entry name" value="Ferritin_2"/>
    <property type="match status" value="1"/>
</dbReference>
<feature type="signal peptide" evidence="1">
    <location>
        <begin position="1"/>
        <end position="18"/>
    </location>
</feature>
<dbReference type="SUPFAM" id="SSF47240">
    <property type="entry name" value="Ferritin-like"/>
    <property type="match status" value="1"/>
</dbReference>
<dbReference type="InterPro" id="IPR009078">
    <property type="entry name" value="Ferritin-like_SF"/>
</dbReference>
<dbReference type="CDD" id="cd00657">
    <property type="entry name" value="Ferritin_like"/>
    <property type="match status" value="1"/>
</dbReference>
<accession>A0A8H4V956</accession>
<dbReference type="PANTHER" id="PTHR31694:SF26">
    <property type="entry name" value="OS05G0151100 PROTEIN"/>
    <property type="match status" value="1"/>
</dbReference>
<comment type="caution">
    <text evidence="2">The sequence shown here is derived from an EMBL/GenBank/DDBJ whole genome shotgun (WGS) entry which is preliminary data.</text>
</comment>